<feature type="transmembrane region" description="Helical" evidence="1">
    <location>
        <begin position="293"/>
        <end position="313"/>
    </location>
</feature>
<evidence type="ECO:0000313" key="3">
    <source>
        <dbReference type="EMBL" id="SEA24590.1"/>
    </source>
</evidence>
<feature type="domain" description="HD" evidence="2">
    <location>
        <begin position="473"/>
        <end position="618"/>
    </location>
</feature>
<dbReference type="RefSeq" id="WP_093241625.1">
    <property type="nucleotide sequence ID" value="NZ_FNQF01000004.1"/>
</dbReference>
<dbReference type="Pfam" id="PF01966">
    <property type="entry name" value="HD"/>
    <property type="match status" value="1"/>
</dbReference>
<feature type="transmembrane region" description="Helical" evidence="1">
    <location>
        <begin position="340"/>
        <end position="356"/>
    </location>
</feature>
<dbReference type="InterPro" id="IPR011624">
    <property type="entry name" value="Metal-dep_PHydrolase_7TM_extra"/>
</dbReference>
<dbReference type="InterPro" id="IPR006675">
    <property type="entry name" value="HDIG_dom"/>
</dbReference>
<feature type="transmembrane region" description="Helical" evidence="1">
    <location>
        <begin position="14"/>
        <end position="32"/>
    </location>
</feature>
<keyword evidence="1" id="KW-1133">Transmembrane helix</keyword>
<evidence type="ECO:0000256" key="1">
    <source>
        <dbReference type="SAM" id="Phobius"/>
    </source>
</evidence>
<feature type="transmembrane region" description="Helical" evidence="1">
    <location>
        <begin position="420"/>
        <end position="440"/>
    </location>
</feature>
<evidence type="ECO:0000313" key="4">
    <source>
        <dbReference type="Proteomes" id="UP000198820"/>
    </source>
</evidence>
<reference evidence="3 4" key="1">
    <citation type="submission" date="2016-10" db="EMBL/GenBank/DDBJ databases">
        <authorList>
            <person name="de Groot N.N."/>
        </authorList>
    </citation>
    <scope>NUCLEOTIDE SEQUENCE [LARGE SCALE GENOMIC DNA]</scope>
    <source>
        <strain evidence="3 4">DSM 23581</strain>
    </source>
</reference>
<dbReference type="PANTHER" id="PTHR36442:SF1">
    <property type="entry name" value="CYCLIC-DI-AMP PHOSPHODIESTERASE PGPH"/>
    <property type="match status" value="1"/>
</dbReference>
<dbReference type="Pfam" id="PF07698">
    <property type="entry name" value="7TM-7TMR_HD"/>
    <property type="match status" value="1"/>
</dbReference>
<dbReference type="InterPro" id="IPR011621">
    <property type="entry name" value="Metal-dep_PHydrolase_7TM_intra"/>
</dbReference>
<dbReference type="InterPro" id="IPR052722">
    <property type="entry name" value="PgpH_phosphodiesterase"/>
</dbReference>
<evidence type="ECO:0000259" key="2">
    <source>
        <dbReference type="PROSITE" id="PS51831"/>
    </source>
</evidence>
<organism evidence="3 4">
    <name type="scientific">Psychroflexus halocasei</name>
    <dbReference type="NCBI Taxonomy" id="908615"/>
    <lineage>
        <taxon>Bacteria</taxon>
        <taxon>Pseudomonadati</taxon>
        <taxon>Bacteroidota</taxon>
        <taxon>Flavobacteriia</taxon>
        <taxon>Flavobacteriales</taxon>
        <taxon>Flavobacteriaceae</taxon>
        <taxon>Psychroflexus</taxon>
    </lineage>
</organism>
<dbReference type="NCBIfam" id="TIGR00277">
    <property type="entry name" value="HDIG"/>
    <property type="match status" value="1"/>
</dbReference>
<name>A0A1H3ZLN5_9FLAO</name>
<keyword evidence="1" id="KW-0472">Membrane</keyword>
<dbReference type="AlphaFoldDB" id="A0A1H3ZLN5"/>
<proteinExistence type="predicted"/>
<dbReference type="Proteomes" id="UP000198820">
    <property type="component" value="Unassembled WGS sequence"/>
</dbReference>
<dbReference type="CDD" id="cd00077">
    <property type="entry name" value="HDc"/>
    <property type="match status" value="1"/>
</dbReference>
<accession>A0A1H3ZLN5</accession>
<dbReference type="PANTHER" id="PTHR36442">
    <property type="entry name" value="CYCLIC-DI-AMP PHOSPHODIESTERASE PGPH"/>
    <property type="match status" value="1"/>
</dbReference>
<keyword evidence="1" id="KW-0812">Transmembrane</keyword>
<dbReference type="Pfam" id="PF07697">
    <property type="entry name" value="7TMR-HDED"/>
    <property type="match status" value="1"/>
</dbReference>
<dbReference type="Gene3D" id="1.10.3210.10">
    <property type="entry name" value="Hypothetical protein af1432"/>
    <property type="match status" value="1"/>
</dbReference>
<keyword evidence="4" id="KW-1185">Reference proteome</keyword>
<gene>
    <name evidence="3" type="ORF">SAMN05421540_104122</name>
</gene>
<dbReference type="InterPro" id="IPR003607">
    <property type="entry name" value="HD/PDEase_dom"/>
</dbReference>
<sequence length="680" mass="78669">MKSKLDILYTKQSLIYKIFLFLISVFLIVYFFPIQGKFKYEIIKNKPWQYENLYSPFDFAILKSDQELELEKEQIKDNHIPYYIYNVAKADSIWKNWPKVISPHQDSLISAMADRSFVDTIIKNVYNYGIRVESEDFDEKQLVYLKKNIRLQEVTLDKILKQSDLDRYLDQKLSKFSYAQSAKLKPIFYDILSPNVEYDKEFNQQVLEDAYKNISPTRGSVSKGSKIIAKGEIIEGEKLRKLNSLKNEYESQDLDMTSYVTILIGYSLLVSLALLMLMLFLSKYRNDIYTNNNKLTFIFFNILFMVFLTLVVMKIGYEYIYIVPLCILPLTLKAFFDARLGLFSHVVTVLILGFVVPNSFEYMFLQIVTGIVTILTVSELYKRANLFISVAQITGVYIFAYMAFSMIQDVDFVDINYTNMIYFILCGVGLLFVQPLIYTYEKAFGLVSDLSLLELSDTNSKLLKQLAEVAPGTFHHSLNVANLAEAAANEVGANALLVRVGALYHDIGKMKNPIYFVENQTTDVTPHDELSPHESAKLIVNHRLEGIEYAKRYKLPDRIIDFIRTHHGTTKVYFFFKQAQENAPEGVRIDPKDFQYPGPKPFSKETAILMMCDSVEAASKSLKSPNTRIIDNFVEKIIDKQIEDDQFENADITFKDIQQIKKILKAKLNNIYHLRIEYPD</sequence>
<dbReference type="STRING" id="908615.SAMN05421540_104122"/>
<protein>
    <recommendedName>
        <fullName evidence="2">HD domain-containing protein</fullName>
    </recommendedName>
</protein>
<dbReference type="SMART" id="SM00471">
    <property type="entry name" value="HDc"/>
    <property type="match status" value="1"/>
</dbReference>
<dbReference type="SUPFAM" id="SSF109604">
    <property type="entry name" value="HD-domain/PDEase-like"/>
    <property type="match status" value="1"/>
</dbReference>
<dbReference type="InterPro" id="IPR006674">
    <property type="entry name" value="HD_domain"/>
</dbReference>
<dbReference type="EMBL" id="FNQF01000004">
    <property type="protein sequence ID" value="SEA24590.1"/>
    <property type="molecule type" value="Genomic_DNA"/>
</dbReference>
<dbReference type="PROSITE" id="PS51831">
    <property type="entry name" value="HD"/>
    <property type="match status" value="1"/>
</dbReference>
<feature type="transmembrane region" description="Helical" evidence="1">
    <location>
        <begin position="259"/>
        <end position="281"/>
    </location>
</feature>
<feature type="transmembrane region" description="Helical" evidence="1">
    <location>
        <begin position="386"/>
        <end position="408"/>
    </location>
</feature>